<protein>
    <submittedName>
        <fullName evidence="4">Uncharacterized protein isoform X1</fullName>
    </submittedName>
</protein>
<evidence type="ECO:0000256" key="1">
    <source>
        <dbReference type="SAM" id="MobiDB-lite"/>
    </source>
</evidence>
<feature type="region of interest" description="Disordered" evidence="1">
    <location>
        <begin position="58"/>
        <end position="122"/>
    </location>
</feature>
<dbReference type="RefSeq" id="XP_015037282.2">
    <property type="nucleotide sequence ID" value="XM_015181796.2"/>
</dbReference>
<feature type="compositionally biased region" description="Low complexity" evidence="1">
    <location>
        <begin position="93"/>
        <end position="118"/>
    </location>
</feature>
<proteinExistence type="predicted"/>
<reference evidence="3" key="1">
    <citation type="submission" date="2024-06" db="UniProtKB">
        <authorList>
            <consortium name="RefSeq"/>
        </authorList>
    </citation>
    <scope>NUCLEOTIDE SEQUENCE [LARGE SCALE GENOMIC DNA]</scope>
    <source>
        <strain evidence="3">MV2-25</strain>
    </source>
</reference>
<keyword evidence="3" id="KW-1185">Reference proteome</keyword>
<evidence type="ECO:0000313" key="3">
    <source>
        <dbReference type="Proteomes" id="UP000001819"/>
    </source>
</evidence>
<evidence type="ECO:0000313" key="4">
    <source>
        <dbReference type="RefSeq" id="XP_015037282.2"/>
    </source>
</evidence>
<feature type="compositionally biased region" description="Basic residues" evidence="1">
    <location>
        <begin position="82"/>
        <end position="92"/>
    </location>
</feature>
<dbReference type="Proteomes" id="UP000001819">
    <property type="component" value="Chromosome 2"/>
</dbReference>
<organism evidence="3 4">
    <name type="scientific">Drosophila pseudoobscura pseudoobscura</name>
    <name type="common">Fruit fly</name>
    <dbReference type="NCBI Taxonomy" id="46245"/>
    <lineage>
        <taxon>Eukaryota</taxon>
        <taxon>Metazoa</taxon>
        <taxon>Ecdysozoa</taxon>
        <taxon>Arthropoda</taxon>
        <taxon>Hexapoda</taxon>
        <taxon>Insecta</taxon>
        <taxon>Pterygota</taxon>
        <taxon>Neoptera</taxon>
        <taxon>Endopterygota</taxon>
        <taxon>Diptera</taxon>
        <taxon>Brachycera</taxon>
        <taxon>Muscomorpha</taxon>
        <taxon>Ephydroidea</taxon>
        <taxon>Drosophilidae</taxon>
        <taxon>Drosophila</taxon>
        <taxon>Sophophora</taxon>
    </lineage>
</organism>
<feature type="chain" id="PRO_5026180289" evidence="2">
    <location>
        <begin position="27"/>
        <end position="427"/>
    </location>
</feature>
<keyword evidence="2" id="KW-0732">Signal</keyword>
<feature type="compositionally biased region" description="Polar residues" evidence="1">
    <location>
        <begin position="66"/>
        <end position="77"/>
    </location>
</feature>
<feature type="compositionally biased region" description="Low complexity" evidence="1">
    <location>
        <begin position="177"/>
        <end position="197"/>
    </location>
</feature>
<name>A0A6I8VAQ6_DROPS</name>
<feature type="region of interest" description="Disordered" evidence="1">
    <location>
        <begin position="145"/>
        <end position="198"/>
    </location>
</feature>
<feature type="signal peptide" evidence="2">
    <location>
        <begin position="1"/>
        <end position="26"/>
    </location>
</feature>
<reference evidence="4" key="2">
    <citation type="submission" date="2025-08" db="UniProtKB">
        <authorList>
            <consortium name="RefSeq"/>
        </authorList>
    </citation>
    <scope>IDENTIFICATION</scope>
    <source>
        <strain evidence="4">MV-25-SWS-2005</strain>
        <tissue evidence="4">Whole body</tissue>
    </source>
</reference>
<gene>
    <name evidence="4" type="primary">LOC4801503</name>
</gene>
<dbReference type="InParanoid" id="A0A6I8VAQ6"/>
<sequence>MRLLVLLWLPLPFLSSLYLCIGYATATKVSTPRGVAQYRLPQPAPALVLSDSEAVQMRAGGAAGRNDTSQARSQTASDQRRRTQIVRRRRPVNRNSSTSTTTSTTSTTTTSTTTSTTTARPSLANGFNFFNPSFWSFGQQSLVAVRPPTKQPHPPKKFSSKEEKISYRKPPKTTIKPRSSPTTRTATTTTTTVRPSTDGPFRIALPTLTFSSGEGKERDREKEKRAAAELRLRFNCPRENEVRFQLFPKICKTDKDCAVWQRDELCCDIFGASSCVSGVAKPLEEAVHAPILGLIPRKCPTRPLAELWWDVQECSTDMDCWPRVCCPDGRRRYCRTSQPELETAPAPVKRSFDYRECWTNFGILRVSDNYESSLLQSPSIWSALPRRHQSLISTQRRVPQRWTVSRTCAARRRVSGTVVRPRSLCSH</sequence>
<dbReference type="AlphaFoldDB" id="A0A6I8VAQ6"/>
<evidence type="ECO:0000256" key="2">
    <source>
        <dbReference type="SAM" id="SignalP"/>
    </source>
</evidence>
<accession>A0A6I8VAQ6</accession>